<comment type="subcellular location">
    <subcellularLocation>
        <location evidence="1">Membrane</location>
        <topology evidence="1">Multi-pass membrane protein</topology>
    </subcellularLocation>
</comment>
<comment type="caution">
    <text evidence="7">The sequence shown here is derived from an EMBL/GenBank/DDBJ whole genome shotgun (WGS) entry which is preliminary data.</text>
</comment>
<dbReference type="PANTHER" id="PTHR42718">
    <property type="entry name" value="MAJOR FACILITATOR SUPERFAMILY MULTIDRUG TRANSPORTER MFSC"/>
    <property type="match status" value="1"/>
</dbReference>
<accession>A0A7W3N822</accession>
<sequence>MLVILSLVLFSQLAASTSVAYVVALHVMMLIGTSMVTMPAQTTGLNQLPKQLYPHGTAIMNTLHQVSGAIGTALFVSIMSSGKESYVKGVNEPNTALAKVNGLISGLQQAFFIATIVGVIAHVLSFFLKRTQAPENSSTGFPIK</sequence>
<feature type="chain" id="PRO_5038458408" evidence="6">
    <location>
        <begin position="21"/>
        <end position="144"/>
    </location>
</feature>
<dbReference type="SUPFAM" id="SSF103473">
    <property type="entry name" value="MFS general substrate transporter"/>
    <property type="match status" value="1"/>
</dbReference>
<keyword evidence="2 5" id="KW-0812">Transmembrane</keyword>
<proteinExistence type="predicted"/>
<evidence type="ECO:0000256" key="4">
    <source>
        <dbReference type="ARBA" id="ARBA00023136"/>
    </source>
</evidence>
<dbReference type="GO" id="GO:0016020">
    <property type="term" value="C:membrane"/>
    <property type="evidence" value="ECO:0007669"/>
    <property type="project" value="UniProtKB-SubCell"/>
</dbReference>
<reference evidence="7" key="1">
    <citation type="submission" date="2020-08" db="EMBL/GenBank/DDBJ databases">
        <title>Functional genomics of gut bacteria from endangered species of beetles.</title>
        <authorList>
            <person name="Carlos-Shanley C."/>
        </authorList>
    </citation>
    <scope>NUCLEOTIDE SEQUENCE [LARGE SCALE GENOMIC DNA]</scope>
    <source>
        <strain evidence="7">S00060</strain>
    </source>
</reference>
<keyword evidence="3 5" id="KW-1133">Transmembrane helix</keyword>
<evidence type="ECO:0000256" key="6">
    <source>
        <dbReference type="SAM" id="SignalP"/>
    </source>
</evidence>
<dbReference type="EMBL" id="JACJHT010000001">
    <property type="protein sequence ID" value="MBA9038046.1"/>
    <property type="molecule type" value="Genomic_DNA"/>
</dbReference>
<feature type="transmembrane region" description="Helical" evidence="5">
    <location>
        <begin position="110"/>
        <end position="128"/>
    </location>
</feature>
<evidence type="ECO:0000256" key="3">
    <source>
        <dbReference type="ARBA" id="ARBA00022989"/>
    </source>
</evidence>
<evidence type="ECO:0000256" key="1">
    <source>
        <dbReference type="ARBA" id="ARBA00004141"/>
    </source>
</evidence>
<dbReference type="InterPro" id="IPR036259">
    <property type="entry name" value="MFS_trans_sf"/>
</dbReference>
<dbReference type="Gene3D" id="1.20.1250.20">
    <property type="entry name" value="MFS general substrate transporter like domains"/>
    <property type="match status" value="1"/>
</dbReference>
<protein>
    <submittedName>
        <fullName evidence="7">DHA2 family lincomycin resistance protein-like MFS transporter</fullName>
    </submittedName>
</protein>
<evidence type="ECO:0000313" key="8">
    <source>
        <dbReference type="Proteomes" id="UP000543174"/>
    </source>
</evidence>
<dbReference type="PANTHER" id="PTHR42718:SF43">
    <property type="entry name" value="LINCOMYCIN RESISTANCE PROTEIN LMRB"/>
    <property type="match status" value="1"/>
</dbReference>
<organism evidence="7 8">
    <name type="scientific">Priestia aryabhattai</name>
    <name type="common">Bacillus aryabhattai</name>
    <dbReference type="NCBI Taxonomy" id="412384"/>
    <lineage>
        <taxon>Bacteria</taxon>
        <taxon>Bacillati</taxon>
        <taxon>Bacillota</taxon>
        <taxon>Bacilli</taxon>
        <taxon>Bacillales</taxon>
        <taxon>Bacillaceae</taxon>
        <taxon>Priestia</taxon>
    </lineage>
</organism>
<dbReference type="RefSeq" id="WP_231101737.1">
    <property type="nucleotide sequence ID" value="NZ_JACJHT010000001.1"/>
</dbReference>
<evidence type="ECO:0000313" key="7">
    <source>
        <dbReference type="EMBL" id="MBA9038046.1"/>
    </source>
</evidence>
<gene>
    <name evidence="7" type="ORF">HNP21_001135</name>
</gene>
<dbReference type="AlphaFoldDB" id="A0A7W3N822"/>
<evidence type="ECO:0000256" key="5">
    <source>
        <dbReference type="SAM" id="Phobius"/>
    </source>
</evidence>
<keyword evidence="8" id="KW-1185">Reference proteome</keyword>
<evidence type="ECO:0000256" key="2">
    <source>
        <dbReference type="ARBA" id="ARBA00022692"/>
    </source>
</evidence>
<name>A0A7W3N822_PRIAR</name>
<keyword evidence="4 5" id="KW-0472">Membrane</keyword>
<feature type="signal peptide" evidence="6">
    <location>
        <begin position="1"/>
        <end position="20"/>
    </location>
</feature>
<dbReference type="Proteomes" id="UP000543174">
    <property type="component" value="Unassembled WGS sequence"/>
</dbReference>
<keyword evidence="6" id="KW-0732">Signal</keyword>